<dbReference type="SUPFAM" id="SSF52218">
    <property type="entry name" value="Flavoproteins"/>
    <property type="match status" value="1"/>
</dbReference>
<proteinExistence type="predicted"/>
<evidence type="ECO:0000256" key="2">
    <source>
        <dbReference type="ARBA" id="ARBA00022643"/>
    </source>
</evidence>
<keyword evidence="1" id="KW-0285">Flavoprotein</keyword>
<dbReference type="Proteomes" id="UP000320184">
    <property type="component" value="Unassembled WGS sequence"/>
</dbReference>
<keyword evidence="2" id="KW-0288">FMN</keyword>
<evidence type="ECO:0000256" key="3">
    <source>
        <dbReference type="SAM" id="MobiDB-lite"/>
    </source>
</evidence>
<evidence type="ECO:0000313" key="6">
    <source>
        <dbReference type="Proteomes" id="UP000320184"/>
    </source>
</evidence>
<dbReference type="EMBL" id="VBOT01000049">
    <property type="protein sequence ID" value="TMQ51997.1"/>
    <property type="molecule type" value="Genomic_DNA"/>
</dbReference>
<gene>
    <name evidence="5" type="ORF">E6K73_04225</name>
</gene>
<organism evidence="5 6">
    <name type="scientific">Eiseniibacteriota bacterium</name>
    <dbReference type="NCBI Taxonomy" id="2212470"/>
    <lineage>
        <taxon>Bacteria</taxon>
        <taxon>Candidatus Eiseniibacteriota</taxon>
    </lineage>
</organism>
<dbReference type="PANTHER" id="PTHR43278:SF2">
    <property type="entry name" value="IRON-SULFUR FLAVOPROTEIN"/>
    <property type="match status" value="1"/>
</dbReference>
<feature type="region of interest" description="Disordered" evidence="3">
    <location>
        <begin position="1"/>
        <end position="94"/>
    </location>
</feature>
<sequence length="298" mass="31678">MAGAAPPASGRVLPRGAGRRGHLSPVSLPPSAGARRAGRRAGGRGARGPRSDPLPVGPEDAPRPAARRGPRGRETRRVVPAGPAARRHLAGVGGAPVSGPPRLLVALNGSPVLGSSVDRMLRAVCEGAEEAGGRSVHLYCNALEVIPCQACGPEPTSGYCVFHDDMDRVYAALEAAHAIAIGSPIYFDGVSAQLKRVMDRCNCVTPLVRLPAGGYEFRPRWSRTRHGLFVTACSSRHRYDLAERSVRGFLKWVGARWEETIAYLHEDNDPGSVLARPELLDRARGAGRRLIQSAPLPA</sequence>
<reference evidence="5 6" key="1">
    <citation type="journal article" date="2019" name="Nat. Microbiol.">
        <title>Mediterranean grassland soil C-N compound turnover is dependent on rainfall and depth, and is mediated by genomically divergent microorganisms.</title>
        <authorList>
            <person name="Diamond S."/>
            <person name="Andeer P.F."/>
            <person name="Li Z."/>
            <person name="Crits-Christoph A."/>
            <person name="Burstein D."/>
            <person name="Anantharaman K."/>
            <person name="Lane K.R."/>
            <person name="Thomas B.C."/>
            <person name="Pan C."/>
            <person name="Northen T.R."/>
            <person name="Banfield J.F."/>
        </authorList>
    </citation>
    <scope>NUCLEOTIDE SEQUENCE [LARGE SCALE GENOMIC DNA]</scope>
    <source>
        <strain evidence="5">WS_3</strain>
    </source>
</reference>
<comment type="caution">
    <text evidence="5">The sequence shown here is derived from an EMBL/GenBank/DDBJ whole genome shotgun (WGS) entry which is preliminary data.</text>
</comment>
<feature type="domain" description="NADPH-dependent FMN reductase-like" evidence="4">
    <location>
        <begin position="104"/>
        <end position="255"/>
    </location>
</feature>
<accession>A0A538SKV0</accession>
<dbReference type="Pfam" id="PF03358">
    <property type="entry name" value="FMN_red"/>
    <property type="match status" value="1"/>
</dbReference>
<evidence type="ECO:0000259" key="4">
    <source>
        <dbReference type="Pfam" id="PF03358"/>
    </source>
</evidence>
<dbReference type="GO" id="GO:0016491">
    <property type="term" value="F:oxidoreductase activity"/>
    <property type="evidence" value="ECO:0007669"/>
    <property type="project" value="InterPro"/>
</dbReference>
<evidence type="ECO:0000256" key="1">
    <source>
        <dbReference type="ARBA" id="ARBA00022630"/>
    </source>
</evidence>
<name>A0A538SKV0_UNCEI</name>
<dbReference type="AlphaFoldDB" id="A0A538SKV0"/>
<evidence type="ECO:0000313" key="5">
    <source>
        <dbReference type="EMBL" id="TMQ51997.1"/>
    </source>
</evidence>
<protein>
    <submittedName>
        <fullName evidence="5">Flavodoxin family protein</fullName>
    </submittedName>
</protein>
<dbReference type="PANTHER" id="PTHR43278">
    <property type="entry name" value="NAD(P)H-DEPENDENT FMN-CONTAINING OXIDOREDUCTASE YWQN-RELATED"/>
    <property type="match status" value="1"/>
</dbReference>
<dbReference type="Gene3D" id="3.40.50.360">
    <property type="match status" value="1"/>
</dbReference>
<dbReference type="InterPro" id="IPR005025">
    <property type="entry name" value="FMN_Rdtase-like_dom"/>
</dbReference>
<dbReference type="InterPro" id="IPR051796">
    <property type="entry name" value="ISF_SsuE-like"/>
</dbReference>
<dbReference type="InterPro" id="IPR029039">
    <property type="entry name" value="Flavoprotein-like_sf"/>
</dbReference>